<accession>A0A077N3B3</accession>
<evidence type="ECO:0000313" key="2">
    <source>
        <dbReference type="EMBL" id="CDG96661.1"/>
    </source>
</evidence>
<dbReference type="Pfam" id="PF22479">
    <property type="entry name" value="Pam3_gp18"/>
    <property type="match status" value="1"/>
</dbReference>
<dbReference type="HOGENOM" id="CLU_171917_0_0_6"/>
<reference evidence="2" key="1">
    <citation type="submission" date="2013-07" db="EMBL/GenBank/DDBJ databases">
        <title>Sub-species coevolution in mutualistic symbiosis.</title>
        <authorList>
            <person name="Murfin K."/>
            <person name="Klassen J."/>
            <person name="Lee M."/>
            <person name="Forst S."/>
            <person name="Stock P."/>
            <person name="Goodrich-Blair H."/>
        </authorList>
    </citation>
    <scope>NUCLEOTIDE SEQUENCE [LARGE SCALE GENOMIC DNA]</scope>
    <source>
        <strain evidence="2">Puntauvense</strain>
    </source>
</reference>
<feature type="domain" description="Cyanophage baseplate Pam3 plug gp18" evidence="1">
    <location>
        <begin position="2"/>
        <end position="100"/>
    </location>
</feature>
<comment type="caution">
    <text evidence="2">The sequence shown here is derived from an EMBL/GenBank/DDBJ whole genome shotgun (WGS) entry which is preliminary data.</text>
</comment>
<dbReference type="Proteomes" id="UP000028511">
    <property type="component" value="Unassembled WGS sequence"/>
</dbReference>
<evidence type="ECO:0000259" key="1">
    <source>
        <dbReference type="Pfam" id="PF22479"/>
    </source>
</evidence>
<sequence length="112" mass="12798">MIYEIPVSTEEVQEQSFTLFDMNLRFTLYFNPTSNGWQFDLLDTNTDEYIAQMYGLTVNSPALFTKNLPFIILMSDGSGLGVNSVQRGELGNRLKVYFVDKGAWHEAIRTTD</sequence>
<dbReference type="EMBL" id="CBSW010000134">
    <property type="protein sequence ID" value="CDG96661.1"/>
    <property type="molecule type" value="Genomic_DNA"/>
</dbReference>
<dbReference type="RefSeq" id="WP_038216885.1">
    <property type="nucleotide sequence ID" value="NZ_CAWLWN010000188.1"/>
</dbReference>
<proteinExistence type="predicted"/>
<dbReference type="InterPro" id="IPR054252">
    <property type="entry name" value="Pam3_gp18"/>
</dbReference>
<dbReference type="AlphaFoldDB" id="A0A077N3B3"/>
<organism evidence="2">
    <name type="scientific">Xenorhabdus bovienii str. puntauvense</name>
    <dbReference type="NCBI Taxonomy" id="1398201"/>
    <lineage>
        <taxon>Bacteria</taxon>
        <taxon>Pseudomonadati</taxon>
        <taxon>Pseudomonadota</taxon>
        <taxon>Gammaproteobacteria</taxon>
        <taxon>Enterobacterales</taxon>
        <taxon>Morganellaceae</taxon>
        <taxon>Xenorhabdus</taxon>
    </lineage>
</organism>
<gene>
    <name evidence="2" type="ORF">XBP1_2190007</name>
</gene>
<name>A0A077N3B3_XENBV</name>
<protein>
    <recommendedName>
        <fullName evidence="1">Cyanophage baseplate Pam3 plug gp18 domain-containing protein</fullName>
    </recommendedName>
</protein>